<keyword evidence="1" id="KW-0812">Transmembrane</keyword>
<gene>
    <name evidence="2" type="ORF">Lche_3094</name>
</gene>
<dbReference type="OrthoDB" id="5654333at2"/>
<dbReference type="STRING" id="28084.Lche_3094"/>
<dbReference type="GeneID" id="93293992"/>
<evidence type="ECO:0008006" key="4">
    <source>
        <dbReference type="Google" id="ProtNLM"/>
    </source>
</evidence>
<evidence type="ECO:0000256" key="1">
    <source>
        <dbReference type="SAM" id="Phobius"/>
    </source>
</evidence>
<reference evidence="2 3" key="1">
    <citation type="submission" date="2015-11" db="EMBL/GenBank/DDBJ databases">
        <title>Genomic analysis of 38 Legionella species identifies large and diverse effector repertoires.</title>
        <authorList>
            <person name="Burstein D."/>
            <person name="Amaro F."/>
            <person name="Zusman T."/>
            <person name="Lifshitz Z."/>
            <person name="Cohen O."/>
            <person name="Gilbert J.A."/>
            <person name="Pupko T."/>
            <person name="Shuman H.A."/>
            <person name="Segal G."/>
        </authorList>
    </citation>
    <scope>NUCLEOTIDE SEQUENCE [LARGE SCALE GENOMIC DNA]</scope>
    <source>
        <strain evidence="2 3">ORW</strain>
    </source>
</reference>
<protein>
    <recommendedName>
        <fullName evidence="4">Coiled-coil protein</fullName>
    </recommendedName>
</protein>
<organism evidence="2 3">
    <name type="scientific">Legionella cherrii</name>
    <dbReference type="NCBI Taxonomy" id="28084"/>
    <lineage>
        <taxon>Bacteria</taxon>
        <taxon>Pseudomonadati</taxon>
        <taxon>Pseudomonadota</taxon>
        <taxon>Gammaproteobacteria</taxon>
        <taxon>Legionellales</taxon>
        <taxon>Legionellaceae</taxon>
        <taxon>Legionella</taxon>
    </lineage>
</organism>
<comment type="caution">
    <text evidence="2">The sequence shown here is derived from an EMBL/GenBank/DDBJ whole genome shotgun (WGS) entry which is preliminary data.</text>
</comment>
<keyword evidence="1" id="KW-0472">Membrane</keyword>
<sequence length="355" mass="40568">MKKQPRQPNMDEWLLDSMHGLHDGDDEEVHQLTPSHFLNSATYDYVRAIHPKRRPYWLERQIRLLISRSIWPRILIARCRLVLATSLPLLTEWHLELIENLLTAIRLTMHYLGIILHSLRLLMNLASLLEPLFTDPSPLEGIKQQFDRSWFELFLDSHSLISAFIPSNYLITSCALSVLELGLFAFRGLNEYNRISSFKILFSDQLKNAGLSEECLIELKKSEAHATAMLNHTYKKLVLNLVILSSSILLFVFRHFVVPSVSLTLAANPIVPFIFAILTLTLSLANHYISQYLEQEKPKVKMADLSGKSSTFKTRNNFFKVNAHAPAPDAEHEFEFSAPSLEVPASRNSSTLCCL</sequence>
<dbReference type="AlphaFoldDB" id="A0A0W0SCG4"/>
<evidence type="ECO:0000313" key="3">
    <source>
        <dbReference type="Proteomes" id="UP000054921"/>
    </source>
</evidence>
<accession>A0A0W0SCG4</accession>
<feature type="transmembrane region" description="Helical" evidence="1">
    <location>
        <begin position="237"/>
        <end position="258"/>
    </location>
</feature>
<feature type="transmembrane region" description="Helical" evidence="1">
    <location>
        <begin position="270"/>
        <end position="289"/>
    </location>
</feature>
<evidence type="ECO:0000313" key="2">
    <source>
        <dbReference type="EMBL" id="KTC81074.1"/>
    </source>
</evidence>
<dbReference type="Proteomes" id="UP000054921">
    <property type="component" value="Unassembled WGS sequence"/>
</dbReference>
<name>A0A0W0SCG4_9GAMM</name>
<dbReference type="RefSeq" id="WP_029489073.1">
    <property type="nucleotide sequence ID" value="NZ_LNXW01000013.1"/>
</dbReference>
<keyword evidence="1" id="KW-1133">Transmembrane helix</keyword>
<dbReference type="EMBL" id="LNXW01000013">
    <property type="protein sequence ID" value="KTC81074.1"/>
    <property type="molecule type" value="Genomic_DNA"/>
</dbReference>
<proteinExistence type="predicted"/>